<evidence type="ECO:0000256" key="1">
    <source>
        <dbReference type="SAM" id="MobiDB-lite"/>
    </source>
</evidence>
<organism evidence="2 3">
    <name type="scientific">Endozoicomonas numazuensis</name>
    <dbReference type="NCBI Taxonomy" id="1137799"/>
    <lineage>
        <taxon>Bacteria</taxon>
        <taxon>Pseudomonadati</taxon>
        <taxon>Pseudomonadota</taxon>
        <taxon>Gammaproteobacteria</taxon>
        <taxon>Oceanospirillales</taxon>
        <taxon>Endozoicomonadaceae</taxon>
        <taxon>Endozoicomonas</taxon>
    </lineage>
</organism>
<comment type="caution">
    <text evidence="2">The sequence shown here is derived from an EMBL/GenBank/DDBJ whole genome shotgun (WGS) entry which is preliminary data.</text>
</comment>
<feature type="compositionally biased region" description="Polar residues" evidence="1">
    <location>
        <begin position="77"/>
        <end position="100"/>
    </location>
</feature>
<feature type="compositionally biased region" description="Low complexity" evidence="1">
    <location>
        <begin position="18"/>
        <end position="30"/>
    </location>
</feature>
<feature type="compositionally biased region" description="Polar residues" evidence="1">
    <location>
        <begin position="217"/>
        <end position="233"/>
    </location>
</feature>
<feature type="region of interest" description="Disordered" evidence="1">
    <location>
        <begin position="209"/>
        <end position="233"/>
    </location>
</feature>
<dbReference type="STRING" id="1137799.GZ78_02315"/>
<keyword evidence="3" id="KW-1185">Reference proteome</keyword>
<feature type="compositionally biased region" description="Basic and acidic residues" evidence="1">
    <location>
        <begin position="32"/>
        <end position="53"/>
    </location>
</feature>
<evidence type="ECO:0000313" key="3">
    <source>
        <dbReference type="Proteomes" id="UP000028073"/>
    </source>
</evidence>
<dbReference type="Proteomes" id="UP000028073">
    <property type="component" value="Unassembled WGS sequence"/>
</dbReference>
<protein>
    <submittedName>
        <fullName evidence="2">Uncharacterized protein</fullName>
    </submittedName>
</protein>
<evidence type="ECO:0000313" key="2">
    <source>
        <dbReference type="EMBL" id="KEQ18907.1"/>
    </source>
</evidence>
<name>A0A081NKD4_9GAMM</name>
<dbReference type="eggNOG" id="ENOG5033KGJ">
    <property type="taxonomic scope" value="Bacteria"/>
</dbReference>
<gene>
    <name evidence="2" type="ORF">GZ78_02315</name>
</gene>
<feature type="region of interest" description="Disordered" evidence="1">
    <location>
        <begin position="1"/>
        <end position="100"/>
    </location>
</feature>
<proteinExistence type="predicted"/>
<dbReference type="EMBL" id="JOKH01000001">
    <property type="protein sequence ID" value="KEQ18907.1"/>
    <property type="molecule type" value="Genomic_DNA"/>
</dbReference>
<dbReference type="AlphaFoldDB" id="A0A081NKD4"/>
<feature type="compositionally biased region" description="Polar residues" evidence="1">
    <location>
        <begin position="1"/>
        <end position="17"/>
    </location>
</feature>
<dbReference type="RefSeq" id="WP_034832389.1">
    <property type="nucleotide sequence ID" value="NZ_JOKH01000001.1"/>
</dbReference>
<accession>A0A081NKD4</accession>
<sequence>MSQVGQTGSTQNTPVNYGSQAAGLSGAGSLDEVGRGDLDGENLRYSRESKNAEVLKGQQNRAPVLDQPDDVKPTHLESASTDVNDISKMTKSSLENTQELAKSLRSGNLNPDQQKQLQRNADLLKGGASLLSNLHGHNLGSAEGKRSVLAGMGFSQSQLDALLSLTDPDDAGNSLASMHDGQAALQGKKDALKSMGFSENQVDALLSLADPDDEGNSLASTHQSGSGTAKSSLVSQGFSNAQAERLTALLNGQTFGTEQQKELLKQMGFSDSEADILLATADSQALKAQGKLAQSTDSHQLAQLQQMAQAANVLSTGSPIGDRVLQQLVDIFTVLELLHEMGVQGRRTARETRAIEYDAAKQEILNQAGEMRKAAIYTLAAGVASGTMKVAAGAVAIGGSMGGGSAAQSSVKMQQATQASQMVSGMGDIISAGLNYQASEHQTRQKEHEAFQKTHDNAAQSESEWMQMHQDMVKTVQSKMDEIIRTWFETLKTTTRG</sequence>
<reference evidence="2 3" key="1">
    <citation type="submission" date="2014-06" db="EMBL/GenBank/DDBJ databases">
        <title>Whole Genome Sequences of Three Symbiotic Endozoicomonas Bacteria.</title>
        <authorList>
            <person name="Neave M.J."/>
            <person name="Apprill A."/>
            <person name="Voolstra C.R."/>
        </authorList>
    </citation>
    <scope>NUCLEOTIDE SEQUENCE [LARGE SCALE GENOMIC DNA]</scope>
    <source>
        <strain evidence="2 3">DSM 25634</strain>
    </source>
</reference>
<dbReference type="OrthoDB" id="6189386at2"/>